<evidence type="ECO:0000256" key="2">
    <source>
        <dbReference type="ARBA" id="ARBA00022980"/>
    </source>
</evidence>
<dbReference type="SMART" id="SM00739">
    <property type="entry name" value="KOW"/>
    <property type="match status" value="1"/>
</dbReference>
<name>A0A150WEN6_BDEBC</name>
<evidence type="ECO:0000259" key="6">
    <source>
        <dbReference type="SMART" id="SM00739"/>
    </source>
</evidence>
<dbReference type="Gene3D" id="2.30.30.30">
    <property type="match status" value="1"/>
</dbReference>
<dbReference type="InterPro" id="IPR005824">
    <property type="entry name" value="KOW"/>
</dbReference>
<dbReference type="GO" id="GO:0003723">
    <property type="term" value="F:RNA binding"/>
    <property type="evidence" value="ECO:0007669"/>
    <property type="project" value="InterPro"/>
</dbReference>
<comment type="similarity">
    <text evidence="1">Belongs to the universal ribosomal protein uL24 family.</text>
</comment>
<keyword evidence="2 7" id="KW-0689">Ribosomal protein</keyword>
<dbReference type="GO" id="GO:0005840">
    <property type="term" value="C:ribosome"/>
    <property type="evidence" value="ECO:0007669"/>
    <property type="project" value="UniProtKB-KW"/>
</dbReference>
<dbReference type="PANTHER" id="PTHR12903">
    <property type="entry name" value="MITOCHONDRIAL RIBOSOMAL PROTEIN L24"/>
    <property type="match status" value="1"/>
</dbReference>
<sequence length="86" mass="9236">MKLKIKKGATVQVITGSDKGKKGSVLAVNAAAMKIQVQGVKVQTHYDKKDGLLKKEGFIDYSNVKLVEAASKEKKTSKKATKSKSA</sequence>
<dbReference type="InterPro" id="IPR008991">
    <property type="entry name" value="Translation_prot_SH3-like_sf"/>
</dbReference>
<proteinExistence type="inferred from homology"/>
<evidence type="ECO:0000256" key="4">
    <source>
        <dbReference type="ARBA" id="ARBA00035206"/>
    </source>
</evidence>
<dbReference type="GO" id="GO:1990904">
    <property type="term" value="C:ribonucleoprotein complex"/>
    <property type="evidence" value="ECO:0007669"/>
    <property type="project" value="UniProtKB-KW"/>
</dbReference>
<dbReference type="CDD" id="cd06089">
    <property type="entry name" value="KOW_RPL26"/>
    <property type="match status" value="1"/>
</dbReference>
<evidence type="ECO:0000313" key="8">
    <source>
        <dbReference type="Proteomes" id="UP000075320"/>
    </source>
</evidence>
<organism evidence="7 8">
    <name type="scientific">Bdellovibrio bacteriovorus</name>
    <dbReference type="NCBI Taxonomy" id="959"/>
    <lineage>
        <taxon>Bacteria</taxon>
        <taxon>Pseudomonadati</taxon>
        <taxon>Bdellovibrionota</taxon>
        <taxon>Bdellovibrionia</taxon>
        <taxon>Bdellovibrionales</taxon>
        <taxon>Pseudobdellovibrionaceae</taxon>
        <taxon>Bdellovibrio</taxon>
    </lineage>
</organism>
<dbReference type="AlphaFoldDB" id="A0A150WEN6"/>
<evidence type="ECO:0000256" key="1">
    <source>
        <dbReference type="ARBA" id="ARBA00010618"/>
    </source>
</evidence>
<evidence type="ECO:0000256" key="5">
    <source>
        <dbReference type="ARBA" id="ARBA00035478"/>
    </source>
</evidence>
<keyword evidence="8" id="KW-1185">Reference proteome</keyword>
<evidence type="ECO:0000256" key="3">
    <source>
        <dbReference type="ARBA" id="ARBA00023274"/>
    </source>
</evidence>
<dbReference type="GO" id="GO:0006412">
    <property type="term" value="P:translation"/>
    <property type="evidence" value="ECO:0007669"/>
    <property type="project" value="InterPro"/>
</dbReference>
<dbReference type="InterPro" id="IPR014722">
    <property type="entry name" value="Rib_uL2_dom2"/>
</dbReference>
<dbReference type="OrthoDB" id="5297239at2"/>
<gene>
    <name evidence="7" type="ORF">AZI86_17165</name>
</gene>
<comment type="caution">
    <text evidence="7">The sequence shown here is derived from an EMBL/GenBank/DDBJ whole genome shotgun (WGS) entry which is preliminary data.</text>
</comment>
<evidence type="ECO:0000313" key="7">
    <source>
        <dbReference type="EMBL" id="KYG61442.1"/>
    </source>
</evidence>
<dbReference type="InterPro" id="IPR041988">
    <property type="entry name" value="Ribosomal_uL24_KOW"/>
</dbReference>
<keyword evidence="3" id="KW-0687">Ribonucleoprotein</keyword>
<dbReference type="RefSeq" id="WP_061836524.1">
    <property type="nucleotide sequence ID" value="NZ_LUKE01000006.1"/>
</dbReference>
<dbReference type="Proteomes" id="UP000075320">
    <property type="component" value="Unassembled WGS sequence"/>
</dbReference>
<dbReference type="GO" id="GO:0003735">
    <property type="term" value="F:structural constituent of ribosome"/>
    <property type="evidence" value="ECO:0007669"/>
    <property type="project" value="InterPro"/>
</dbReference>
<protein>
    <recommendedName>
        <fullName evidence="4">Large ribosomal subunit protein uL24</fullName>
    </recommendedName>
    <alternativeName>
        <fullName evidence="5">50S ribosomal protein L24</fullName>
    </alternativeName>
</protein>
<dbReference type="InterPro" id="IPR003256">
    <property type="entry name" value="Ribosomal_uL24"/>
</dbReference>
<reference evidence="7 8" key="1">
    <citation type="submission" date="2016-03" db="EMBL/GenBank/DDBJ databases">
        <authorList>
            <person name="Ploux O."/>
        </authorList>
    </citation>
    <scope>NUCLEOTIDE SEQUENCE [LARGE SCALE GENOMIC DNA]</scope>
    <source>
        <strain evidence="7 8">R0</strain>
    </source>
</reference>
<accession>A0A150WEN6</accession>
<dbReference type="EMBL" id="LUKE01000006">
    <property type="protein sequence ID" value="KYG61442.1"/>
    <property type="molecule type" value="Genomic_DNA"/>
</dbReference>
<feature type="domain" description="KOW" evidence="6">
    <location>
        <begin position="4"/>
        <end position="31"/>
    </location>
</feature>
<dbReference type="SUPFAM" id="SSF50104">
    <property type="entry name" value="Translation proteins SH3-like domain"/>
    <property type="match status" value="1"/>
</dbReference>